<proteinExistence type="predicted"/>
<feature type="region of interest" description="Disordered" evidence="1">
    <location>
        <begin position="1"/>
        <end position="67"/>
    </location>
</feature>
<accession>A0AAV7RZN1</accession>
<dbReference type="AlphaFoldDB" id="A0AAV7RZN1"/>
<sequence length="67" mass="6953">MPPRRRALCDGWAGDGMGMEPLSGGAEEPGRHRGSEDAPMGAADPRLGGARRHTGAAWRGSLSRALA</sequence>
<evidence type="ECO:0000313" key="3">
    <source>
        <dbReference type="Proteomes" id="UP001066276"/>
    </source>
</evidence>
<comment type="caution">
    <text evidence="2">The sequence shown here is derived from an EMBL/GenBank/DDBJ whole genome shotgun (WGS) entry which is preliminary data.</text>
</comment>
<dbReference type="EMBL" id="JANPWB010000009">
    <property type="protein sequence ID" value="KAJ1157202.1"/>
    <property type="molecule type" value="Genomic_DNA"/>
</dbReference>
<protein>
    <submittedName>
        <fullName evidence="2">Uncharacterized protein</fullName>
    </submittedName>
</protein>
<keyword evidence="3" id="KW-1185">Reference proteome</keyword>
<evidence type="ECO:0000256" key="1">
    <source>
        <dbReference type="SAM" id="MobiDB-lite"/>
    </source>
</evidence>
<dbReference type="Proteomes" id="UP001066276">
    <property type="component" value="Chromosome 5"/>
</dbReference>
<gene>
    <name evidence="2" type="ORF">NDU88_009917</name>
</gene>
<reference evidence="2" key="1">
    <citation type="journal article" date="2022" name="bioRxiv">
        <title>Sequencing and chromosome-scale assembly of the giantPleurodeles waltlgenome.</title>
        <authorList>
            <person name="Brown T."/>
            <person name="Elewa A."/>
            <person name="Iarovenko S."/>
            <person name="Subramanian E."/>
            <person name="Araus A.J."/>
            <person name="Petzold A."/>
            <person name="Susuki M."/>
            <person name="Suzuki K.-i.T."/>
            <person name="Hayashi T."/>
            <person name="Toyoda A."/>
            <person name="Oliveira C."/>
            <person name="Osipova E."/>
            <person name="Leigh N.D."/>
            <person name="Simon A."/>
            <person name="Yun M.H."/>
        </authorList>
    </citation>
    <scope>NUCLEOTIDE SEQUENCE</scope>
    <source>
        <strain evidence="2">20211129_DDA</strain>
        <tissue evidence="2">Liver</tissue>
    </source>
</reference>
<organism evidence="2 3">
    <name type="scientific">Pleurodeles waltl</name>
    <name type="common">Iberian ribbed newt</name>
    <dbReference type="NCBI Taxonomy" id="8319"/>
    <lineage>
        <taxon>Eukaryota</taxon>
        <taxon>Metazoa</taxon>
        <taxon>Chordata</taxon>
        <taxon>Craniata</taxon>
        <taxon>Vertebrata</taxon>
        <taxon>Euteleostomi</taxon>
        <taxon>Amphibia</taxon>
        <taxon>Batrachia</taxon>
        <taxon>Caudata</taxon>
        <taxon>Salamandroidea</taxon>
        <taxon>Salamandridae</taxon>
        <taxon>Pleurodelinae</taxon>
        <taxon>Pleurodeles</taxon>
    </lineage>
</organism>
<name>A0AAV7RZN1_PLEWA</name>
<evidence type="ECO:0000313" key="2">
    <source>
        <dbReference type="EMBL" id="KAJ1157202.1"/>
    </source>
</evidence>